<dbReference type="RefSeq" id="WP_329507025.1">
    <property type="nucleotide sequence ID" value="NZ_BAAAYZ010000135.1"/>
</dbReference>
<organism evidence="1 2">
    <name type="scientific">Streptomyces chiangmaiensis</name>
    <dbReference type="NCBI Taxonomy" id="766497"/>
    <lineage>
        <taxon>Bacteria</taxon>
        <taxon>Bacillati</taxon>
        <taxon>Actinomycetota</taxon>
        <taxon>Actinomycetes</taxon>
        <taxon>Kitasatosporales</taxon>
        <taxon>Streptomycetaceae</taxon>
        <taxon>Streptomyces</taxon>
    </lineage>
</organism>
<gene>
    <name evidence="1" type="ORF">VXC91_11530</name>
</gene>
<comment type="caution">
    <text evidence="1">The sequence shown here is derived from an EMBL/GenBank/DDBJ whole genome shotgun (WGS) entry which is preliminary data.</text>
</comment>
<proteinExistence type="predicted"/>
<protein>
    <submittedName>
        <fullName evidence="1">Uncharacterized protein</fullName>
    </submittedName>
</protein>
<dbReference type="EMBL" id="JAYWVC010000026">
    <property type="protein sequence ID" value="MED7822592.1"/>
    <property type="molecule type" value="Genomic_DNA"/>
</dbReference>
<sequence>MTSPRYLGTDPATGHSVYVSAEPGGALDLLADESSLAAAAALHAVVSAVLEADEATAEELAVFAPALTDALGEVIGVAAKHIERIPLDQPVYGTAARALRDALRGGHEDTATG</sequence>
<reference evidence="1" key="1">
    <citation type="submission" date="2024-01" db="EMBL/GenBank/DDBJ databases">
        <title>First draft genome sequence data of TA4-1, the type strain of Gram-positive actinobacterium Streptomyces chiangmaiensis.</title>
        <authorList>
            <person name="Yasawong M."/>
            <person name="Nantapong N."/>
        </authorList>
    </citation>
    <scope>NUCLEOTIDE SEQUENCE</scope>
    <source>
        <strain evidence="1">TA4-1</strain>
    </source>
</reference>
<evidence type="ECO:0000313" key="1">
    <source>
        <dbReference type="EMBL" id="MED7822592.1"/>
    </source>
</evidence>
<accession>A0ABU7FG56</accession>
<dbReference type="Proteomes" id="UP001333996">
    <property type="component" value="Unassembled WGS sequence"/>
</dbReference>
<name>A0ABU7FG56_9ACTN</name>
<keyword evidence="2" id="KW-1185">Reference proteome</keyword>
<evidence type="ECO:0000313" key="2">
    <source>
        <dbReference type="Proteomes" id="UP001333996"/>
    </source>
</evidence>